<evidence type="ECO:0000313" key="4">
    <source>
        <dbReference type="EMBL" id="CAI3694818.1"/>
    </source>
</evidence>
<dbReference type="PANTHER" id="PTHR37829">
    <property type="entry name" value="PHAGE-LIKE ELEMENT PBSX PROTEIN XKDT"/>
    <property type="match status" value="1"/>
</dbReference>
<dbReference type="Proteomes" id="UP001189143">
    <property type="component" value="Unassembled WGS sequence"/>
</dbReference>
<name>A0A2A7MK05_9CLOT</name>
<dbReference type="PANTHER" id="PTHR37829:SF3">
    <property type="entry name" value="PROTEIN JAYE-RELATED"/>
    <property type="match status" value="1"/>
</dbReference>
<evidence type="ECO:0000256" key="1">
    <source>
        <dbReference type="ARBA" id="ARBA00038087"/>
    </source>
</evidence>
<evidence type="ECO:0000313" key="5">
    <source>
        <dbReference type="EMBL" id="PEG32035.1"/>
    </source>
</evidence>
<dbReference type="InterPro" id="IPR052399">
    <property type="entry name" value="Phage_Baseplate_Assmbl_Protein"/>
</dbReference>
<reference evidence="5 6" key="1">
    <citation type="submission" date="2017-10" db="EMBL/GenBank/DDBJ databases">
        <title>Effective Description of Clostridium neonatale sp. nov. linked to necrotizing enterocolitis in neonates and a clarification of species assignable to the genus Clostridium (Prazmowski 1880) emend. Lawson and Rainey 2016.</title>
        <authorList>
            <person name="Bernard K."/>
            <person name="Burdz T."/>
            <person name="Wiebe D."/>
            <person name="Balcewich B."/>
            <person name="Alfa M."/>
            <person name="Bernier A.-M."/>
        </authorList>
    </citation>
    <scope>NUCLEOTIDE SEQUENCE [LARGE SCALE GENOMIC DNA]</scope>
    <source>
        <strain evidence="5 6">LCDC99A005</strain>
    </source>
</reference>
<dbReference type="AlphaFoldDB" id="A0A2A7MK05"/>
<sequence length="357" mass="39824">MYEDITYDLLVNRSLARVDSGFDTREGGPIHTPVAAVCVELQNMYIALDGLLSETFADTASREFLIKRAAERGITPINATYAVLKGKFDIAVDIGSRFTCDSLSYRIIELINDTEHTYKLQCETLGTIGNGTFGNMIPIDHIQGLTSAKLTELLIPGEDEEGTEELRKDYFESYDSKAFGGNRADYKKMFKDDISGVGGIKIYRVTESNKFIKIVVITSTWQKPTTEFINSIQEQLDPIENQGEGIGLAPIGHKVVINPVNETEINISTNLTYQGGYSFDDVKDYINTTIDEYFIELKKTWSDNDNLVVRISQIETRLLNIEGILDIADTKINSIAENLVLDADNIPKRGTVSEQSN</sequence>
<dbReference type="Pfam" id="PF26078">
    <property type="entry name" value="Baseplate_J_M"/>
    <property type="match status" value="1"/>
</dbReference>
<organism evidence="5 6">
    <name type="scientific">Clostridium neonatale</name>
    <dbReference type="NCBI Taxonomy" id="137838"/>
    <lineage>
        <taxon>Bacteria</taxon>
        <taxon>Bacillati</taxon>
        <taxon>Bacillota</taxon>
        <taxon>Clostridia</taxon>
        <taxon>Eubacteriales</taxon>
        <taxon>Clostridiaceae</taxon>
        <taxon>Clostridium</taxon>
    </lineage>
</organism>
<dbReference type="EMBL" id="CAMTCP010000294">
    <property type="protein sequence ID" value="CAI3694818.1"/>
    <property type="molecule type" value="Genomic_DNA"/>
</dbReference>
<dbReference type="InterPro" id="IPR058531">
    <property type="entry name" value="Baseplate_J_M"/>
</dbReference>
<dbReference type="Proteomes" id="UP000220840">
    <property type="component" value="Unassembled WGS sequence"/>
</dbReference>
<protein>
    <submittedName>
        <fullName evidence="4">J-like basal plate assembly protein</fullName>
    </submittedName>
    <submittedName>
        <fullName evidence="5">Phage tail protein</fullName>
    </submittedName>
</protein>
<evidence type="ECO:0000259" key="2">
    <source>
        <dbReference type="Pfam" id="PF26078"/>
    </source>
</evidence>
<comment type="caution">
    <text evidence="5">The sequence shown here is derived from an EMBL/GenBank/DDBJ whole genome shotgun (WGS) entry which is preliminary data.</text>
</comment>
<dbReference type="RefSeq" id="WP_058296182.1">
    <property type="nucleotide sequence ID" value="NZ_CAMRXC010000275.1"/>
</dbReference>
<dbReference type="STRING" id="137838.GCA_001458595_03507"/>
<dbReference type="EMBL" id="PDCJ01000001">
    <property type="protein sequence ID" value="PEG32035.1"/>
    <property type="molecule type" value="Genomic_DNA"/>
</dbReference>
<reference evidence="4" key="2">
    <citation type="submission" date="2022-10" db="EMBL/GenBank/DDBJ databases">
        <authorList>
            <person name="Aires J."/>
            <person name="Mesa V."/>
        </authorList>
    </citation>
    <scope>NUCLEOTIDE SEQUENCE</scope>
    <source>
        <strain evidence="4">Clostridium neonatale JD116</strain>
    </source>
</reference>
<gene>
    <name evidence="4" type="ORF">CNEO2_910008</name>
    <name evidence="5" type="ORF">CQ394_10150</name>
</gene>
<accession>A0A2A7MK05</accession>
<dbReference type="Pfam" id="PF26079">
    <property type="entry name" value="Baseplate_J_C"/>
    <property type="match status" value="1"/>
</dbReference>
<evidence type="ECO:0000313" key="6">
    <source>
        <dbReference type="Proteomes" id="UP000220840"/>
    </source>
</evidence>
<comment type="similarity">
    <text evidence="1">Belongs to the Mu gp47/PBSX XkdT family.</text>
</comment>
<evidence type="ECO:0000259" key="3">
    <source>
        <dbReference type="Pfam" id="PF26079"/>
    </source>
</evidence>
<keyword evidence="6" id="KW-1185">Reference proteome</keyword>
<dbReference type="OrthoDB" id="2554267at2"/>
<dbReference type="InterPro" id="IPR058530">
    <property type="entry name" value="Baseplate_J-like_C"/>
</dbReference>
<feature type="domain" description="Baseplate J-like central" evidence="2">
    <location>
        <begin position="178"/>
        <end position="257"/>
    </location>
</feature>
<proteinExistence type="inferred from homology"/>
<feature type="domain" description="Baseplate J-like C-terminal" evidence="3">
    <location>
        <begin position="265"/>
        <end position="353"/>
    </location>
</feature>